<evidence type="ECO:0000313" key="2">
    <source>
        <dbReference type="EMBL" id="MPM59617.1"/>
    </source>
</evidence>
<organism evidence="2">
    <name type="scientific">bioreactor metagenome</name>
    <dbReference type="NCBI Taxonomy" id="1076179"/>
    <lineage>
        <taxon>unclassified sequences</taxon>
        <taxon>metagenomes</taxon>
        <taxon>ecological metagenomes</taxon>
    </lineage>
</organism>
<proteinExistence type="predicted"/>
<sequence>MMSTMKRTVGKKLAAKPDKTAEEQDMLDLLLHGGSRVSEENLRPVLEWCGK</sequence>
<feature type="region of interest" description="Disordered" evidence="1">
    <location>
        <begin position="1"/>
        <end position="20"/>
    </location>
</feature>
<accession>A0A645B2J2</accession>
<comment type="caution">
    <text evidence="2">The sequence shown here is derived from an EMBL/GenBank/DDBJ whole genome shotgun (WGS) entry which is preliminary data.</text>
</comment>
<name>A0A645B2J2_9ZZZZ</name>
<dbReference type="EMBL" id="VSSQ01017376">
    <property type="protein sequence ID" value="MPM59617.1"/>
    <property type="molecule type" value="Genomic_DNA"/>
</dbReference>
<protein>
    <submittedName>
        <fullName evidence="2">Uncharacterized protein</fullName>
    </submittedName>
</protein>
<gene>
    <name evidence="2" type="ORF">SDC9_106462</name>
</gene>
<evidence type="ECO:0000256" key="1">
    <source>
        <dbReference type="SAM" id="MobiDB-lite"/>
    </source>
</evidence>
<reference evidence="2" key="1">
    <citation type="submission" date="2019-08" db="EMBL/GenBank/DDBJ databases">
        <authorList>
            <person name="Kucharzyk K."/>
            <person name="Murdoch R.W."/>
            <person name="Higgins S."/>
            <person name="Loffler F."/>
        </authorList>
    </citation>
    <scope>NUCLEOTIDE SEQUENCE</scope>
</reference>
<dbReference type="AlphaFoldDB" id="A0A645B2J2"/>